<reference evidence="2" key="1">
    <citation type="submission" date="2021-02" db="EMBL/GenBank/DDBJ databases">
        <authorList>
            <person name="Dougan E. K."/>
            <person name="Rhodes N."/>
            <person name="Thang M."/>
            <person name="Chan C."/>
        </authorList>
    </citation>
    <scope>NUCLEOTIDE SEQUENCE</scope>
</reference>
<organism evidence="2 3">
    <name type="scientific">Symbiodinium natans</name>
    <dbReference type="NCBI Taxonomy" id="878477"/>
    <lineage>
        <taxon>Eukaryota</taxon>
        <taxon>Sar</taxon>
        <taxon>Alveolata</taxon>
        <taxon>Dinophyceae</taxon>
        <taxon>Suessiales</taxon>
        <taxon>Symbiodiniaceae</taxon>
        <taxon>Symbiodinium</taxon>
    </lineage>
</organism>
<dbReference type="AlphaFoldDB" id="A0A812M4E1"/>
<evidence type="ECO:0000313" key="2">
    <source>
        <dbReference type="EMBL" id="CAE7251891.1"/>
    </source>
</evidence>
<protein>
    <submittedName>
        <fullName evidence="2">Uncharacterized protein</fullName>
    </submittedName>
</protein>
<name>A0A812M4E1_9DINO</name>
<evidence type="ECO:0000313" key="3">
    <source>
        <dbReference type="Proteomes" id="UP000604046"/>
    </source>
</evidence>
<keyword evidence="3" id="KW-1185">Reference proteome</keyword>
<comment type="caution">
    <text evidence="2">The sequence shown here is derived from an EMBL/GenBank/DDBJ whole genome shotgun (WGS) entry which is preliminary data.</text>
</comment>
<gene>
    <name evidence="2" type="ORF">SNAT2548_LOCUS12515</name>
</gene>
<dbReference type="EMBL" id="CAJNDS010001213">
    <property type="protein sequence ID" value="CAE7251891.1"/>
    <property type="molecule type" value="Genomic_DNA"/>
</dbReference>
<feature type="region of interest" description="Disordered" evidence="1">
    <location>
        <begin position="24"/>
        <end position="44"/>
    </location>
</feature>
<sequence>MATSIGLLKFSMITAPTPRTVRTRRLSKADWRRHSVTAGSKSMRMGSCRSAMRCWRRFAWSDNTMSASTPPSHGHCWACSALKALHASSTQRWIAPGPRRGTF</sequence>
<proteinExistence type="predicted"/>
<evidence type="ECO:0000256" key="1">
    <source>
        <dbReference type="SAM" id="MobiDB-lite"/>
    </source>
</evidence>
<dbReference type="Proteomes" id="UP000604046">
    <property type="component" value="Unassembled WGS sequence"/>
</dbReference>
<accession>A0A812M4E1</accession>